<feature type="region of interest" description="Disordered" evidence="1">
    <location>
        <begin position="128"/>
        <end position="152"/>
    </location>
</feature>
<dbReference type="AlphaFoldDB" id="A0A166G9W0"/>
<accession>A0A166G9W0</accession>
<organism evidence="2 3">
    <name type="scientific">Athelia psychrophila</name>
    <dbReference type="NCBI Taxonomy" id="1759441"/>
    <lineage>
        <taxon>Eukaryota</taxon>
        <taxon>Fungi</taxon>
        <taxon>Dikarya</taxon>
        <taxon>Basidiomycota</taxon>
        <taxon>Agaricomycotina</taxon>
        <taxon>Agaricomycetes</taxon>
        <taxon>Agaricomycetidae</taxon>
        <taxon>Atheliales</taxon>
        <taxon>Atheliaceae</taxon>
        <taxon>Athelia</taxon>
    </lineage>
</organism>
<protein>
    <submittedName>
        <fullName evidence="2">Uncharacterized protein</fullName>
    </submittedName>
</protein>
<proteinExistence type="predicted"/>
<feature type="region of interest" description="Disordered" evidence="1">
    <location>
        <begin position="26"/>
        <end position="69"/>
    </location>
</feature>
<feature type="compositionally biased region" description="Pro residues" evidence="1">
    <location>
        <begin position="30"/>
        <end position="44"/>
    </location>
</feature>
<sequence length="152" mass="16345">MTHLTDKRIALIRYRNSQTSISCALSFSSHPPPSRPSTSPQPPLDPDKAAPYNCASLPKTPPRTSVFPPAPSLPNYMVWPGGASIHGFSVCPSASREQTLIRCYRRSRGAGGIWGEATQRAGRALVETRVGNDSEDGGMKTNEGVGRRVGRA</sequence>
<reference evidence="2 3" key="1">
    <citation type="journal article" date="2016" name="Mol. Biol. Evol.">
        <title>Comparative Genomics of Early-Diverging Mushroom-Forming Fungi Provides Insights into the Origins of Lignocellulose Decay Capabilities.</title>
        <authorList>
            <person name="Nagy L.G."/>
            <person name="Riley R."/>
            <person name="Tritt A."/>
            <person name="Adam C."/>
            <person name="Daum C."/>
            <person name="Floudas D."/>
            <person name="Sun H."/>
            <person name="Yadav J.S."/>
            <person name="Pangilinan J."/>
            <person name="Larsson K.H."/>
            <person name="Matsuura K."/>
            <person name="Barry K."/>
            <person name="Labutti K."/>
            <person name="Kuo R."/>
            <person name="Ohm R.A."/>
            <person name="Bhattacharya S.S."/>
            <person name="Shirouzu T."/>
            <person name="Yoshinaga Y."/>
            <person name="Martin F.M."/>
            <person name="Grigoriev I.V."/>
            <person name="Hibbett D.S."/>
        </authorList>
    </citation>
    <scope>NUCLEOTIDE SEQUENCE [LARGE SCALE GENOMIC DNA]</scope>
    <source>
        <strain evidence="2 3">CBS 109695</strain>
    </source>
</reference>
<name>A0A166G9W0_9AGAM</name>
<evidence type="ECO:0000313" key="3">
    <source>
        <dbReference type="Proteomes" id="UP000076532"/>
    </source>
</evidence>
<gene>
    <name evidence="2" type="ORF">FIBSPDRAFT_25888</name>
</gene>
<dbReference type="Proteomes" id="UP000076532">
    <property type="component" value="Unassembled WGS sequence"/>
</dbReference>
<evidence type="ECO:0000256" key="1">
    <source>
        <dbReference type="SAM" id="MobiDB-lite"/>
    </source>
</evidence>
<evidence type="ECO:0000313" key="2">
    <source>
        <dbReference type="EMBL" id="KZP17618.1"/>
    </source>
</evidence>
<keyword evidence="3" id="KW-1185">Reference proteome</keyword>
<dbReference type="EMBL" id="KV417581">
    <property type="protein sequence ID" value="KZP17618.1"/>
    <property type="molecule type" value="Genomic_DNA"/>
</dbReference>